<name>A0A1G2B3J4_9BACT</name>
<keyword evidence="1" id="KW-1133">Transmembrane helix</keyword>
<dbReference type="STRING" id="1798542.A3F54_05325"/>
<organism evidence="2 3">
    <name type="scientific">Candidatus Kerfeldbacteria bacterium RIFCSPHIGHO2_12_FULL_48_17</name>
    <dbReference type="NCBI Taxonomy" id="1798542"/>
    <lineage>
        <taxon>Bacteria</taxon>
        <taxon>Candidatus Kerfeldiibacteriota</taxon>
    </lineage>
</organism>
<dbReference type="AlphaFoldDB" id="A0A1G2B3J4"/>
<accession>A0A1G2B3J4</accession>
<protein>
    <recommendedName>
        <fullName evidence="4">DUF1648 domain-containing protein</fullName>
    </recommendedName>
</protein>
<feature type="transmembrane region" description="Helical" evidence="1">
    <location>
        <begin position="57"/>
        <end position="80"/>
    </location>
</feature>
<dbReference type="EMBL" id="MHKD01000019">
    <property type="protein sequence ID" value="OGY83771.1"/>
    <property type="molecule type" value="Genomic_DNA"/>
</dbReference>
<reference evidence="2 3" key="1">
    <citation type="journal article" date="2016" name="Nat. Commun.">
        <title>Thousands of microbial genomes shed light on interconnected biogeochemical processes in an aquifer system.</title>
        <authorList>
            <person name="Anantharaman K."/>
            <person name="Brown C.T."/>
            <person name="Hug L.A."/>
            <person name="Sharon I."/>
            <person name="Castelle C.J."/>
            <person name="Probst A.J."/>
            <person name="Thomas B.C."/>
            <person name="Singh A."/>
            <person name="Wilkins M.J."/>
            <person name="Karaoz U."/>
            <person name="Brodie E.L."/>
            <person name="Williams K.H."/>
            <person name="Hubbard S.S."/>
            <person name="Banfield J.F."/>
        </authorList>
    </citation>
    <scope>NUCLEOTIDE SEQUENCE [LARGE SCALE GENOMIC DNA]</scope>
</reference>
<sequence length="114" mass="13249">MKFPLIFKKVSFFLPVFFALVLNLLLWAFFVYKFPPQEEPLVLHYNIYFGIDLIGPWWQIFFLPATGAVIWLVNILLAAFFYSRDRFLAAILVSTSLLIQIILTVSAVFITLIN</sequence>
<evidence type="ECO:0000256" key="1">
    <source>
        <dbReference type="SAM" id="Phobius"/>
    </source>
</evidence>
<proteinExistence type="predicted"/>
<evidence type="ECO:0000313" key="3">
    <source>
        <dbReference type="Proteomes" id="UP000176952"/>
    </source>
</evidence>
<keyword evidence="1" id="KW-0472">Membrane</keyword>
<feature type="transmembrane region" description="Helical" evidence="1">
    <location>
        <begin position="12"/>
        <end position="32"/>
    </location>
</feature>
<comment type="caution">
    <text evidence="2">The sequence shown here is derived from an EMBL/GenBank/DDBJ whole genome shotgun (WGS) entry which is preliminary data.</text>
</comment>
<dbReference type="Proteomes" id="UP000176952">
    <property type="component" value="Unassembled WGS sequence"/>
</dbReference>
<evidence type="ECO:0000313" key="2">
    <source>
        <dbReference type="EMBL" id="OGY83771.1"/>
    </source>
</evidence>
<gene>
    <name evidence="2" type="ORF">A3F54_05325</name>
</gene>
<feature type="transmembrane region" description="Helical" evidence="1">
    <location>
        <begin position="87"/>
        <end position="113"/>
    </location>
</feature>
<keyword evidence="1" id="KW-0812">Transmembrane</keyword>
<evidence type="ECO:0008006" key="4">
    <source>
        <dbReference type="Google" id="ProtNLM"/>
    </source>
</evidence>